<evidence type="ECO:0000256" key="5">
    <source>
        <dbReference type="ARBA" id="ARBA00022989"/>
    </source>
</evidence>
<evidence type="ECO:0000256" key="6">
    <source>
        <dbReference type="ARBA" id="ARBA00023053"/>
    </source>
</evidence>
<comment type="subcellular location">
    <subcellularLocation>
        <location evidence="1">Cell membrane</location>
        <topology evidence="1">Multi-pass membrane protein</topology>
    </subcellularLocation>
</comment>
<evidence type="ECO:0000256" key="8">
    <source>
        <dbReference type="ARBA" id="ARBA00023136"/>
    </source>
</evidence>
<sequence length="513" mass="58352">MTKAGVQLLMSIVGGLAVGIIFALLNRIFLSILEKYDAADVTGALLLELTLPFVVYFVAHMLNVSGIIAVVIAGVMQANRLKKVTLFDAQVDRVTTIIWETINFMLNGLVFMIFGMELAQFTGPAIANPNYSNLSLFLLVFALTAILFLIRYLLIFAYFWIRSLQTRKSIRKYWKHINLLTISGVKGSVSIAIILLLPKLSGLQNSIALFIVGSVTLLSFLSGLLILPKLAPLMTSSQNLVTKIALLTDVLQSLARESRTAPANQAALYYVMDSYNNRIENLILEQEPTNVKEELAELQLLILAIESEGLEHAYKEKQINIVEYRVYQNYIKLLERQVNRSFISSFSYTVTVLLRVLRHLLRELLSFRKPHHLTATASKNRPYLSQQNRNHLTELYLDNTELIMETLEDLEGFYTPSLVDFLQNQRLQKAELIKSGLFVERVIANFIPDVSGERLRGYYLERQFIYNYEQGGQLTAKEAQALRDEVNELESYSLRESSPNFAYDLIKYRHTAK</sequence>
<evidence type="ECO:0000313" key="13">
    <source>
        <dbReference type="Proteomes" id="UP000304914"/>
    </source>
</evidence>
<evidence type="ECO:0000256" key="10">
    <source>
        <dbReference type="SAM" id="Phobius"/>
    </source>
</evidence>
<dbReference type="PANTHER" id="PTHR10110">
    <property type="entry name" value="SODIUM/HYDROGEN EXCHANGER"/>
    <property type="match status" value="1"/>
</dbReference>
<feature type="transmembrane region" description="Helical" evidence="10">
    <location>
        <begin position="136"/>
        <end position="161"/>
    </location>
</feature>
<name>A0A4U9ZNH3_9STRE</name>
<feature type="transmembrane region" description="Helical" evidence="10">
    <location>
        <begin position="53"/>
        <end position="76"/>
    </location>
</feature>
<dbReference type="GO" id="GO:0015385">
    <property type="term" value="F:sodium:proton antiporter activity"/>
    <property type="evidence" value="ECO:0007669"/>
    <property type="project" value="InterPro"/>
</dbReference>
<evidence type="ECO:0000313" key="12">
    <source>
        <dbReference type="EMBL" id="VTS42450.1"/>
    </source>
</evidence>
<keyword evidence="9" id="KW-0739">Sodium transport</keyword>
<feature type="transmembrane region" description="Helical" evidence="10">
    <location>
        <begin position="97"/>
        <end position="116"/>
    </location>
</feature>
<reference evidence="12 13" key="1">
    <citation type="submission" date="2019-05" db="EMBL/GenBank/DDBJ databases">
        <authorList>
            <consortium name="Pathogen Informatics"/>
        </authorList>
    </citation>
    <scope>NUCLEOTIDE SEQUENCE [LARGE SCALE GENOMIC DNA]</scope>
    <source>
        <strain evidence="12 13">NCTC5385</strain>
    </source>
</reference>
<keyword evidence="5 10" id="KW-1133">Transmembrane helix</keyword>
<feature type="domain" description="Cation/H+ exchanger transmembrane" evidence="11">
    <location>
        <begin position="3"/>
        <end position="226"/>
    </location>
</feature>
<evidence type="ECO:0000256" key="7">
    <source>
        <dbReference type="ARBA" id="ARBA00023065"/>
    </source>
</evidence>
<organism evidence="12 13">
    <name type="scientific">Streptococcus pseudoporcinus</name>
    <dbReference type="NCBI Taxonomy" id="361101"/>
    <lineage>
        <taxon>Bacteria</taxon>
        <taxon>Bacillati</taxon>
        <taxon>Bacillota</taxon>
        <taxon>Bacilli</taxon>
        <taxon>Lactobacillales</taxon>
        <taxon>Streptococcaceae</taxon>
        <taxon>Streptococcus</taxon>
    </lineage>
</organism>
<dbReference type="GO" id="GO:0015386">
    <property type="term" value="F:potassium:proton antiporter activity"/>
    <property type="evidence" value="ECO:0007669"/>
    <property type="project" value="TreeGrafter"/>
</dbReference>
<dbReference type="AlphaFoldDB" id="A0A4U9ZNH3"/>
<feature type="transmembrane region" description="Helical" evidence="10">
    <location>
        <begin position="12"/>
        <end position="33"/>
    </location>
</feature>
<accession>A0A4U9ZNH3</accession>
<dbReference type="InterPro" id="IPR018422">
    <property type="entry name" value="Cation/H_exchanger_CPA1"/>
</dbReference>
<dbReference type="STRING" id="873448.STRPO_1298"/>
<keyword evidence="7" id="KW-0406">Ion transport</keyword>
<dbReference type="GO" id="GO:0051453">
    <property type="term" value="P:regulation of intracellular pH"/>
    <property type="evidence" value="ECO:0007669"/>
    <property type="project" value="TreeGrafter"/>
</dbReference>
<dbReference type="PANTHER" id="PTHR10110:SF86">
    <property type="entry name" value="SODIUM_HYDROGEN EXCHANGER 7"/>
    <property type="match status" value="1"/>
</dbReference>
<dbReference type="InterPro" id="IPR006153">
    <property type="entry name" value="Cation/H_exchanger_TM"/>
</dbReference>
<evidence type="ECO:0000256" key="2">
    <source>
        <dbReference type="ARBA" id="ARBA00022448"/>
    </source>
</evidence>
<feature type="transmembrane region" description="Helical" evidence="10">
    <location>
        <begin position="207"/>
        <end position="227"/>
    </location>
</feature>
<protein>
    <submittedName>
        <fullName evidence="12">Membrane protein</fullName>
    </submittedName>
</protein>
<keyword evidence="2" id="KW-0813">Transport</keyword>
<dbReference type="EMBL" id="LR594035">
    <property type="protein sequence ID" value="VTS42450.1"/>
    <property type="molecule type" value="Genomic_DNA"/>
</dbReference>
<keyword evidence="3" id="KW-1003">Cell membrane</keyword>
<dbReference type="GO" id="GO:0098719">
    <property type="term" value="P:sodium ion import across plasma membrane"/>
    <property type="evidence" value="ECO:0007669"/>
    <property type="project" value="TreeGrafter"/>
</dbReference>
<evidence type="ECO:0000256" key="9">
    <source>
        <dbReference type="ARBA" id="ARBA00023201"/>
    </source>
</evidence>
<evidence type="ECO:0000256" key="1">
    <source>
        <dbReference type="ARBA" id="ARBA00004651"/>
    </source>
</evidence>
<keyword evidence="4 10" id="KW-0812">Transmembrane</keyword>
<feature type="transmembrane region" description="Helical" evidence="10">
    <location>
        <begin position="173"/>
        <end position="195"/>
    </location>
</feature>
<keyword evidence="6" id="KW-0915">Sodium</keyword>
<evidence type="ECO:0000259" key="11">
    <source>
        <dbReference type="Pfam" id="PF00999"/>
    </source>
</evidence>
<proteinExistence type="predicted"/>
<dbReference type="Pfam" id="PF00999">
    <property type="entry name" value="Na_H_Exchanger"/>
    <property type="match status" value="1"/>
</dbReference>
<evidence type="ECO:0000256" key="3">
    <source>
        <dbReference type="ARBA" id="ARBA00022475"/>
    </source>
</evidence>
<dbReference type="GO" id="GO:0005886">
    <property type="term" value="C:plasma membrane"/>
    <property type="evidence" value="ECO:0007669"/>
    <property type="project" value="UniProtKB-SubCell"/>
</dbReference>
<evidence type="ECO:0000256" key="4">
    <source>
        <dbReference type="ARBA" id="ARBA00022692"/>
    </source>
</evidence>
<dbReference type="Proteomes" id="UP000304914">
    <property type="component" value="Chromosome"/>
</dbReference>
<keyword evidence="8 10" id="KW-0472">Membrane</keyword>
<gene>
    <name evidence="12" type="primary">nhaK_2</name>
    <name evidence="12" type="ORF">NCTC5385_02205</name>
</gene>